<accession>A0AAV4X0K0</accession>
<name>A0AAV4X0K0_9ARAC</name>
<feature type="region of interest" description="Disordered" evidence="1">
    <location>
        <begin position="125"/>
        <end position="158"/>
    </location>
</feature>
<evidence type="ECO:0000313" key="3">
    <source>
        <dbReference type="Proteomes" id="UP001054837"/>
    </source>
</evidence>
<evidence type="ECO:0000313" key="2">
    <source>
        <dbReference type="EMBL" id="GIY88202.1"/>
    </source>
</evidence>
<reference evidence="2 3" key="1">
    <citation type="submission" date="2021-06" db="EMBL/GenBank/DDBJ databases">
        <title>Caerostris darwini draft genome.</title>
        <authorList>
            <person name="Kono N."/>
            <person name="Arakawa K."/>
        </authorList>
    </citation>
    <scope>NUCLEOTIDE SEQUENCE [LARGE SCALE GENOMIC DNA]</scope>
</reference>
<feature type="compositionally biased region" description="Basic and acidic residues" evidence="1">
    <location>
        <begin position="127"/>
        <end position="158"/>
    </location>
</feature>
<dbReference type="EMBL" id="BPLQ01015456">
    <property type="protein sequence ID" value="GIY88202.1"/>
    <property type="molecule type" value="Genomic_DNA"/>
</dbReference>
<organism evidence="2 3">
    <name type="scientific">Caerostris darwini</name>
    <dbReference type="NCBI Taxonomy" id="1538125"/>
    <lineage>
        <taxon>Eukaryota</taxon>
        <taxon>Metazoa</taxon>
        <taxon>Ecdysozoa</taxon>
        <taxon>Arthropoda</taxon>
        <taxon>Chelicerata</taxon>
        <taxon>Arachnida</taxon>
        <taxon>Araneae</taxon>
        <taxon>Araneomorphae</taxon>
        <taxon>Entelegynae</taxon>
        <taxon>Araneoidea</taxon>
        <taxon>Araneidae</taxon>
        <taxon>Caerostris</taxon>
    </lineage>
</organism>
<dbReference type="Proteomes" id="UP001054837">
    <property type="component" value="Unassembled WGS sequence"/>
</dbReference>
<sequence>MKRKRFERAESGQMGFERREGRTAPKVIFGWEESGFEMKRKGSKRADKGTRVDKWGLKEEMGGLPQIFGWEESGFEMKRKRFERAESGQMGIERREERTAPKVIFGWEEEYQTTRRLLKRWRRRDYKKSPEEVDRKVSELPEKSEDIDRKSPKLPEDS</sequence>
<protein>
    <submittedName>
        <fullName evidence="2">Uncharacterized protein</fullName>
    </submittedName>
</protein>
<keyword evidence="3" id="KW-1185">Reference proteome</keyword>
<proteinExistence type="predicted"/>
<dbReference type="AlphaFoldDB" id="A0AAV4X0K0"/>
<evidence type="ECO:0000256" key="1">
    <source>
        <dbReference type="SAM" id="MobiDB-lite"/>
    </source>
</evidence>
<gene>
    <name evidence="2" type="ORF">CDAR_84261</name>
</gene>
<comment type="caution">
    <text evidence="2">The sequence shown here is derived from an EMBL/GenBank/DDBJ whole genome shotgun (WGS) entry which is preliminary data.</text>
</comment>